<proteinExistence type="predicted"/>
<accession>A0A2Z7DGB9</accession>
<evidence type="ECO:0000256" key="1">
    <source>
        <dbReference type="SAM" id="MobiDB-lite"/>
    </source>
</evidence>
<keyword evidence="2" id="KW-1133">Transmembrane helix</keyword>
<feature type="compositionally biased region" description="Pro residues" evidence="1">
    <location>
        <begin position="685"/>
        <end position="695"/>
    </location>
</feature>
<dbReference type="EMBL" id="KQ986772">
    <property type="protein sequence ID" value="KZV58413.1"/>
    <property type="molecule type" value="Genomic_DNA"/>
</dbReference>
<evidence type="ECO:0008006" key="5">
    <source>
        <dbReference type="Google" id="ProtNLM"/>
    </source>
</evidence>
<keyword evidence="2" id="KW-0472">Membrane</keyword>
<name>A0A2Z7DGB9_9LAMI</name>
<dbReference type="AlphaFoldDB" id="A0A2Z7DGB9"/>
<evidence type="ECO:0000313" key="4">
    <source>
        <dbReference type="Proteomes" id="UP000250235"/>
    </source>
</evidence>
<reference evidence="3 4" key="1">
    <citation type="journal article" date="2015" name="Proc. Natl. Acad. Sci. U.S.A.">
        <title>The resurrection genome of Boea hygrometrica: A blueprint for survival of dehydration.</title>
        <authorList>
            <person name="Xiao L."/>
            <person name="Yang G."/>
            <person name="Zhang L."/>
            <person name="Yang X."/>
            <person name="Zhao S."/>
            <person name="Ji Z."/>
            <person name="Zhou Q."/>
            <person name="Hu M."/>
            <person name="Wang Y."/>
            <person name="Chen M."/>
            <person name="Xu Y."/>
            <person name="Jin H."/>
            <person name="Xiao X."/>
            <person name="Hu G."/>
            <person name="Bao F."/>
            <person name="Hu Y."/>
            <person name="Wan P."/>
            <person name="Li L."/>
            <person name="Deng X."/>
            <person name="Kuang T."/>
            <person name="Xiang C."/>
            <person name="Zhu J.K."/>
            <person name="Oliver M.J."/>
            <person name="He Y."/>
        </authorList>
    </citation>
    <scope>NUCLEOTIDE SEQUENCE [LARGE SCALE GENOMIC DNA]</scope>
    <source>
        <strain evidence="4">cv. XS01</strain>
    </source>
</reference>
<keyword evidence="2" id="KW-0812">Transmembrane</keyword>
<gene>
    <name evidence="3" type="ORF">F511_14769</name>
</gene>
<organism evidence="3 4">
    <name type="scientific">Dorcoceras hygrometricum</name>
    <dbReference type="NCBI Taxonomy" id="472368"/>
    <lineage>
        <taxon>Eukaryota</taxon>
        <taxon>Viridiplantae</taxon>
        <taxon>Streptophyta</taxon>
        <taxon>Embryophyta</taxon>
        <taxon>Tracheophyta</taxon>
        <taxon>Spermatophyta</taxon>
        <taxon>Magnoliopsida</taxon>
        <taxon>eudicotyledons</taxon>
        <taxon>Gunneridae</taxon>
        <taxon>Pentapetalae</taxon>
        <taxon>asterids</taxon>
        <taxon>lamiids</taxon>
        <taxon>Lamiales</taxon>
        <taxon>Gesneriaceae</taxon>
        <taxon>Didymocarpoideae</taxon>
        <taxon>Trichosporeae</taxon>
        <taxon>Loxocarpinae</taxon>
        <taxon>Dorcoceras</taxon>
    </lineage>
</organism>
<dbReference type="Proteomes" id="UP000250235">
    <property type="component" value="Unassembled WGS sequence"/>
</dbReference>
<evidence type="ECO:0000313" key="3">
    <source>
        <dbReference type="EMBL" id="KZV58413.1"/>
    </source>
</evidence>
<sequence>MTSSLVSNTKQIHFSSVLSMDNSEMVAMFEALVGSCLNGFLGWSDIFETALIEFHENASVRDGKVVSTVEGTLVEISEDFFAQTLQLPVEGLIDINERELKIEYRILSDIVEKSITMKAGSFDAVTHERFLLMSSIFVGVSVNWGILLYKIFKDVMTPEMRKSRGYAVHICILLKNIPDLELGDSEEFPPLKILIVNTVGRYIAINDKIVVDNVEILAGKSRVKKTPVKRAVSKKRSAVSIDEQVVKKKRTLKGKASHSKANLELVSVALDVEPIQTVDLTSADDVDTIIETVLAESAQLETDVGSPVVQKADEMEQCFNISYEDFFARGAEQLVDTASDSDGATDTVACGTVVEKQPVQRSDEKQKDVEFGASEELVLGKKNGFLSNNPTDEELMSLDDLLMQIYDDMMLPSVTAADVTKIKFGLTVQIHEVQDKDCLSQLIDLESVRVIAAKEKHMLYWAETTSLETAVKRRMYIIVKYIEMLLRKFLESHRKYFSSGQPWTAMSSQIIDLLSATHLKSLDALMVQEKEHGLIKERPCSSNSLDDSADSSGVVLAQFYSLVKSTCWVRRMVLVDGIWTPLQVGSVNPCRDIVVKSSVVDILEKVPTGFFDVLQQGTDINNFVGYFSDSIAMPILQCLPEVESVSSDVSTVYRSPYPQPLSSSSNQLDFHPNCPMDEEFFVGDPDPPPGEAAEE</sequence>
<keyword evidence="4" id="KW-1185">Reference proteome</keyword>
<feature type="transmembrane region" description="Helical" evidence="2">
    <location>
        <begin position="130"/>
        <end position="152"/>
    </location>
</feature>
<evidence type="ECO:0000256" key="2">
    <source>
        <dbReference type="SAM" id="Phobius"/>
    </source>
</evidence>
<protein>
    <recommendedName>
        <fullName evidence="5">Dystroglycan-like</fullName>
    </recommendedName>
</protein>
<feature type="region of interest" description="Disordered" evidence="1">
    <location>
        <begin position="658"/>
        <end position="695"/>
    </location>
</feature>